<keyword evidence="8" id="KW-1003">Cell membrane</keyword>
<keyword evidence="6 8" id="KW-0139">CF(1)</keyword>
<dbReference type="CDD" id="cd12152">
    <property type="entry name" value="F1-ATPase_delta"/>
    <property type="match status" value="1"/>
</dbReference>
<dbReference type="OrthoDB" id="9791445at2"/>
<organism evidence="11 12">
    <name type="scientific">Rarobacter faecitabidus</name>
    <dbReference type="NCBI Taxonomy" id="13243"/>
    <lineage>
        <taxon>Bacteria</taxon>
        <taxon>Bacillati</taxon>
        <taxon>Actinomycetota</taxon>
        <taxon>Actinomycetes</taxon>
        <taxon>Micrococcales</taxon>
        <taxon>Rarobacteraceae</taxon>
        <taxon>Rarobacter</taxon>
    </lineage>
</organism>
<keyword evidence="5 8" id="KW-0472">Membrane</keyword>
<dbReference type="InterPro" id="IPR001469">
    <property type="entry name" value="ATP_synth_F1_dsu/esu"/>
</dbReference>
<dbReference type="GO" id="GO:0005524">
    <property type="term" value="F:ATP binding"/>
    <property type="evidence" value="ECO:0007669"/>
    <property type="project" value="UniProtKB-UniRule"/>
</dbReference>
<evidence type="ECO:0000256" key="2">
    <source>
        <dbReference type="ARBA" id="ARBA00005712"/>
    </source>
</evidence>
<proteinExistence type="inferred from homology"/>
<dbReference type="PANTHER" id="PTHR13822">
    <property type="entry name" value="ATP SYNTHASE DELTA/EPSILON CHAIN"/>
    <property type="match status" value="1"/>
</dbReference>
<reference evidence="11 12" key="1">
    <citation type="submission" date="2019-06" db="EMBL/GenBank/DDBJ databases">
        <title>Sequencing the genomes of 1000 actinobacteria strains.</title>
        <authorList>
            <person name="Klenk H.-P."/>
        </authorList>
    </citation>
    <scope>NUCLEOTIDE SEQUENCE [LARGE SCALE GENOMIC DNA]</scope>
    <source>
        <strain evidence="11 12">DSM 4813</strain>
    </source>
</reference>
<dbReference type="RefSeq" id="WP_142120233.1">
    <property type="nucleotide sequence ID" value="NZ_BAAASV010000002.1"/>
</dbReference>
<dbReference type="InterPro" id="IPR020546">
    <property type="entry name" value="ATP_synth_F1_dsu/esu_N"/>
</dbReference>
<comment type="subunit">
    <text evidence="8 9">F-type ATPases have 2 components, CF(1) - the catalytic core - and CF(0) - the membrane proton channel. CF(1) has five subunits: alpha(3), beta(3), gamma(1), delta(1), epsilon(1). CF(0) has three main subunits: a, b and c.</text>
</comment>
<dbReference type="HAMAP" id="MF_00530">
    <property type="entry name" value="ATP_synth_epsil_bac"/>
    <property type="match status" value="1"/>
</dbReference>
<keyword evidence="3 8" id="KW-0813">Transport</keyword>
<comment type="subcellular location">
    <subcellularLocation>
        <location evidence="1 8">Cell membrane</location>
        <topology evidence="1 8">Peripheral membrane protein</topology>
    </subcellularLocation>
</comment>
<evidence type="ECO:0000256" key="1">
    <source>
        <dbReference type="ARBA" id="ARBA00004202"/>
    </source>
</evidence>
<evidence type="ECO:0000256" key="3">
    <source>
        <dbReference type="ARBA" id="ARBA00022448"/>
    </source>
</evidence>
<evidence type="ECO:0000313" key="12">
    <source>
        <dbReference type="Proteomes" id="UP000315389"/>
    </source>
</evidence>
<sequence length="91" mass="9423">MANLKVNVVSSTSTLWQGEAKMVVAPAADGEIGLLAGHTPLLSVMRQGEVRITPLDGGARVSVTVSGGFLSVDDDQVTVVAEDAELTTTRN</sequence>
<comment type="caution">
    <text evidence="11">The sequence shown here is derived from an EMBL/GenBank/DDBJ whole genome shotgun (WGS) entry which is preliminary data.</text>
</comment>
<evidence type="ECO:0000256" key="6">
    <source>
        <dbReference type="ARBA" id="ARBA00023196"/>
    </source>
</evidence>
<dbReference type="PANTHER" id="PTHR13822:SF10">
    <property type="entry name" value="ATP SYNTHASE EPSILON CHAIN, CHLOROPLASTIC"/>
    <property type="match status" value="1"/>
</dbReference>
<name>A0A542ZXA1_RARFA</name>
<dbReference type="NCBIfam" id="NF009977">
    <property type="entry name" value="PRK13442.1"/>
    <property type="match status" value="1"/>
</dbReference>
<evidence type="ECO:0000256" key="4">
    <source>
        <dbReference type="ARBA" id="ARBA00023065"/>
    </source>
</evidence>
<keyword evidence="8" id="KW-0375">Hydrogen ion transport</keyword>
<dbReference type="Proteomes" id="UP000315389">
    <property type="component" value="Unassembled WGS sequence"/>
</dbReference>
<evidence type="ECO:0000259" key="10">
    <source>
        <dbReference type="Pfam" id="PF02823"/>
    </source>
</evidence>
<dbReference type="Pfam" id="PF02823">
    <property type="entry name" value="ATP-synt_DE_N"/>
    <property type="match status" value="1"/>
</dbReference>
<comment type="function">
    <text evidence="8">Produces ATP from ADP in the presence of a proton gradient across the membrane.</text>
</comment>
<dbReference type="NCBIfam" id="TIGR01216">
    <property type="entry name" value="ATP_synt_epsi"/>
    <property type="match status" value="1"/>
</dbReference>
<keyword evidence="7 8" id="KW-0066">ATP synthesis</keyword>
<comment type="similarity">
    <text evidence="2 8 9">Belongs to the ATPase epsilon chain family.</text>
</comment>
<keyword evidence="4 8" id="KW-0406">Ion transport</keyword>
<dbReference type="GO" id="GO:0046933">
    <property type="term" value="F:proton-transporting ATP synthase activity, rotational mechanism"/>
    <property type="evidence" value="ECO:0007669"/>
    <property type="project" value="UniProtKB-UniRule"/>
</dbReference>
<dbReference type="SUPFAM" id="SSF51344">
    <property type="entry name" value="Epsilon subunit of F1F0-ATP synthase N-terminal domain"/>
    <property type="match status" value="1"/>
</dbReference>
<protein>
    <recommendedName>
        <fullName evidence="8">ATP synthase epsilon chain</fullName>
    </recommendedName>
    <alternativeName>
        <fullName evidence="8">ATP synthase F1 sector epsilon subunit</fullName>
    </alternativeName>
    <alternativeName>
        <fullName evidence="8">F-ATPase epsilon subunit</fullName>
    </alternativeName>
</protein>
<evidence type="ECO:0000256" key="8">
    <source>
        <dbReference type="HAMAP-Rule" id="MF_00530"/>
    </source>
</evidence>
<feature type="domain" description="ATP synthase F1 complex delta/epsilon subunit N-terminal" evidence="10">
    <location>
        <begin position="4"/>
        <end position="84"/>
    </location>
</feature>
<dbReference type="GO" id="GO:0045259">
    <property type="term" value="C:proton-transporting ATP synthase complex"/>
    <property type="evidence" value="ECO:0007669"/>
    <property type="project" value="UniProtKB-KW"/>
</dbReference>
<dbReference type="Gene3D" id="2.60.15.10">
    <property type="entry name" value="F0F1 ATP synthase delta/epsilon subunit, N-terminal"/>
    <property type="match status" value="1"/>
</dbReference>
<dbReference type="EMBL" id="VFOS01000001">
    <property type="protein sequence ID" value="TQL64929.1"/>
    <property type="molecule type" value="Genomic_DNA"/>
</dbReference>
<evidence type="ECO:0000313" key="11">
    <source>
        <dbReference type="EMBL" id="TQL64929.1"/>
    </source>
</evidence>
<dbReference type="InterPro" id="IPR036771">
    <property type="entry name" value="ATPsynth_dsu/esu_N"/>
</dbReference>
<evidence type="ECO:0000256" key="9">
    <source>
        <dbReference type="RuleBase" id="RU003656"/>
    </source>
</evidence>
<dbReference type="AlphaFoldDB" id="A0A542ZXA1"/>
<keyword evidence="12" id="KW-1185">Reference proteome</keyword>
<gene>
    <name evidence="8" type="primary">atpC</name>
    <name evidence="11" type="ORF">FB461_1461</name>
</gene>
<dbReference type="GO" id="GO:0005886">
    <property type="term" value="C:plasma membrane"/>
    <property type="evidence" value="ECO:0007669"/>
    <property type="project" value="UniProtKB-SubCell"/>
</dbReference>
<evidence type="ECO:0000256" key="5">
    <source>
        <dbReference type="ARBA" id="ARBA00023136"/>
    </source>
</evidence>
<evidence type="ECO:0000256" key="7">
    <source>
        <dbReference type="ARBA" id="ARBA00023310"/>
    </source>
</evidence>
<accession>A0A542ZXA1</accession>